<reference evidence="2" key="1">
    <citation type="submission" date="2022-11" db="EMBL/GenBank/DDBJ databases">
        <authorList>
            <person name="Petersen C."/>
        </authorList>
    </citation>
    <scope>NUCLEOTIDE SEQUENCE</scope>
    <source>
        <strain evidence="2">IBT 30069</strain>
    </source>
</reference>
<name>A0A9W9FZL4_9EURO</name>
<reference evidence="2" key="2">
    <citation type="journal article" date="2023" name="IMA Fungus">
        <title>Comparative genomic study of the Penicillium genus elucidates a diverse pangenome and 15 lateral gene transfer events.</title>
        <authorList>
            <person name="Petersen C."/>
            <person name="Sorensen T."/>
            <person name="Nielsen M.R."/>
            <person name="Sondergaard T.E."/>
            <person name="Sorensen J.L."/>
            <person name="Fitzpatrick D.A."/>
            <person name="Frisvad J.C."/>
            <person name="Nielsen K.L."/>
        </authorList>
    </citation>
    <scope>NUCLEOTIDE SEQUENCE</scope>
    <source>
        <strain evidence="2">IBT 30069</strain>
    </source>
</reference>
<proteinExistence type="predicted"/>
<comment type="caution">
    <text evidence="2">The sequence shown here is derived from an EMBL/GenBank/DDBJ whole genome shotgun (WGS) entry which is preliminary data.</text>
</comment>
<protein>
    <submittedName>
        <fullName evidence="2">Uncharacterized protein</fullName>
    </submittedName>
</protein>
<keyword evidence="3" id="KW-1185">Reference proteome</keyword>
<dbReference type="AlphaFoldDB" id="A0A9W9FZL4"/>
<organism evidence="2 3">
    <name type="scientific">Penicillium angulare</name>
    <dbReference type="NCBI Taxonomy" id="116970"/>
    <lineage>
        <taxon>Eukaryota</taxon>
        <taxon>Fungi</taxon>
        <taxon>Dikarya</taxon>
        <taxon>Ascomycota</taxon>
        <taxon>Pezizomycotina</taxon>
        <taxon>Eurotiomycetes</taxon>
        <taxon>Eurotiomycetidae</taxon>
        <taxon>Eurotiales</taxon>
        <taxon>Aspergillaceae</taxon>
        <taxon>Penicillium</taxon>
    </lineage>
</organism>
<gene>
    <name evidence="2" type="ORF">N7456_006064</name>
</gene>
<dbReference type="Proteomes" id="UP001149165">
    <property type="component" value="Unassembled WGS sequence"/>
</dbReference>
<sequence length="154" mass="17235">MSEPVLGVPMNSPPNITSFPPIGEDGLYRLTPVELMNLYAQATSNASTSKQETSTFSWFDIIIKLATIACALPGALKAAYDIGEILKKKEESNNLEAQMSEFKSKQEDFDAKMREFNSMREDFNARLVALEGRRARNPRNITPSNPTMELRSRS</sequence>
<evidence type="ECO:0000313" key="2">
    <source>
        <dbReference type="EMBL" id="KAJ5109389.1"/>
    </source>
</evidence>
<feature type="region of interest" description="Disordered" evidence="1">
    <location>
        <begin position="134"/>
        <end position="154"/>
    </location>
</feature>
<evidence type="ECO:0000256" key="1">
    <source>
        <dbReference type="SAM" id="MobiDB-lite"/>
    </source>
</evidence>
<dbReference type="EMBL" id="JAPQKH010000003">
    <property type="protein sequence ID" value="KAJ5109389.1"/>
    <property type="molecule type" value="Genomic_DNA"/>
</dbReference>
<evidence type="ECO:0000313" key="3">
    <source>
        <dbReference type="Proteomes" id="UP001149165"/>
    </source>
</evidence>
<accession>A0A9W9FZL4</accession>